<dbReference type="Gene3D" id="1.10.8.430">
    <property type="entry name" value="Helical domain of apoptotic protease-activating factors"/>
    <property type="match status" value="1"/>
</dbReference>
<feature type="non-terminal residue" evidence="3">
    <location>
        <position position="1"/>
    </location>
</feature>
<dbReference type="PRINTS" id="PR00364">
    <property type="entry name" value="DISEASERSIST"/>
</dbReference>
<dbReference type="InterPro" id="IPR002182">
    <property type="entry name" value="NB-ARC"/>
</dbReference>
<sequence length="153" mass="17121">QTIYGAVTSQTCNITDLDMLQVELKKALSGKKFLFVLDDVWNVNLTKWDSLSRPFESGGHGSKIIVTTRDEGVAGKMGTLQSQHLMQLTEEDCWSLFSKHAFWNGRDPSLEVIGKQIVQKCKGLPLAAKSLGGLLRSEPSIENWKEILNNDIW</sequence>
<dbReference type="SUPFAM" id="SSF52540">
    <property type="entry name" value="P-loop containing nucleoside triphosphate hydrolases"/>
    <property type="match status" value="1"/>
</dbReference>
<dbReference type="GO" id="GO:0006952">
    <property type="term" value="P:defense response"/>
    <property type="evidence" value="ECO:0007669"/>
    <property type="project" value="UniProtKB-KW"/>
</dbReference>
<dbReference type="Pfam" id="PF00931">
    <property type="entry name" value="NB-ARC"/>
    <property type="match status" value="1"/>
</dbReference>
<proteinExistence type="predicted"/>
<evidence type="ECO:0000259" key="2">
    <source>
        <dbReference type="Pfam" id="PF00931"/>
    </source>
</evidence>
<dbReference type="GO" id="GO:0043531">
    <property type="term" value="F:ADP binding"/>
    <property type="evidence" value="ECO:0007669"/>
    <property type="project" value="InterPro"/>
</dbReference>
<evidence type="ECO:0000256" key="1">
    <source>
        <dbReference type="ARBA" id="ARBA00022821"/>
    </source>
</evidence>
<dbReference type="AlphaFoldDB" id="Q3ZUT1"/>
<feature type="non-terminal residue" evidence="3">
    <location>
        <position position="153"/>
    </location>
</feature>
<dbReference type="PANTHER" id="PTHR36766:SF51">
    <property type="entry name" value="DISEASE RESISTANCE RPP13-LIKE PROTEIN 1"/>
    <property type="match status" value="1"/>
</dbReference>
<accession>Q3ZUT1</accession>
<dbReference type="EMBL" id="AM075247">
    <property type="protein sequence ID" value="CAJ27148.1"/>
    <property type="molecule type" value="Genomic_DNA"/>
</dbReference>
<keyword evidence="1" id="KW-0611">Plant defense</keyword>
<dbReference type="InterPro" id="IPR042197">
    <property type="entry name" value="Apaf_helical"/>
</dbReference>
<reference evidence="3" key="1">
    <citation type="thesis" date="2005" institute="Department of Horticulture" country="University of Hannover, Hannover, Germany">
        <title>Molekulargenetische Charakterisierung von Resistenzgenanaloga im Rosengenom als Basis fur die Resistenzzuechtung.</title>
        <authorList>
            <person name="Hattendorf A."/>
        </authorList>
    </citation>
    <scope>NUCLEOTIDE SEQUENCE</scope>
</reference>
<dbReference type="InterPro" id="IPR027417">
    <property type="entry name" value="P-loop_NTPase"/>
</dbReference>
<evidence type="ECO:0000313" key="3">
    <source>
        <dbReference type="EMBL" id="CAJ27148.1"/>
    </source>
</evidence>
<feature type="domain" description="NB-ARC" evidence="2">
    <location>
        <begin position="15"/>
        <end position="103"/>
    </location>
</feature>
<reference evidence="3" key="2">
    <citation type="journal article" date="2007" name="Physiol. Plantarum">
        <title>Molecular characterization of NBS-LRR-RGAs in the rose genome.</title>
        <authorList>
            <person name="Hattendorf A."/>
            <person name="Debener T."/>
        </authorList>
    </citation>
    <scope>NUCLEOTIDE SEQUENCE</scope>
</reference>
<protein>
    <submittedName>
        <fullName evidence="3">Putative LZ-NBS-LRR resistance protein</fullName>
    </submittedName>
</protein>
<dbReference type="PANTHER" id="PTHR36766">
    <property type="entry name" value="PLANT BROAD-SPECTRUM MILDEW RESISTANCE PROTEIN RPW8"/>
    <property type="match status" value="1"/>
</dbReference>
<dbReference type="Gene3D" id="3.40.50.300">
    <property type="entry name" value="P-loop containing nucleotide triphosphate hydrolases"/>
    <property type="match status" value="1"/>
</dbReference>
<organism evidence="3">
    <name type="scientific">Rosa hybrid cultivar</name>
    <dbReference type="NCBI Taxonomy" id="128735"/>
    <lineage>
        <taxon>Eukaryota</taxon>
        <taxon>Viridiplantae</taxon>
        <taxon>Streptophyta</taxon>
        <taxon>Embryophyta</taxon>
        <taxon>Tracheophyta</taxon>
        <taxon>Spermatophyta</taxon>
        <taxon>Magnoliopsida</taxon>
        <taxon>eudicotyledons</taxon>
        <taxon>Gunneridae</taxon>
        <taxon>Pentapetalae</taxon>
        <taxon>rosids</taxon>
        <taxon>fabids</taxon>
        <taxon>Rosales</taxon>
        <taxon>Rosaceae</taxon>
        <taxon>Rosoideae</taxon>
        <taxon>Rosoideae incertae sedis</taxon>
        <taxon>Rosa</taxon>
    </lineage>
</organism>
<gene>
    <name evidence="3" type="primary">brp39</name>
</gene>
<name>Q3ZUT1_ROSHC</name>